<protein>
    <submittedName>
        <fullName evidence="2">Uncharacterized protein</fullName>
    </submittedName>
</protein>
<name>A0A9Q3F423_9BASI</name>
<gene>
    <name evidence="2" type="ORF">O181_072983</name>
</gene>
<sequence>MRPKEAKGGVPLAPKARVAHLSQLLTMDPTPPNLAKNPKDPISDQGPSVAHFQPWSLVTPRGHNLSSNSLFPSTQGEDFPLLHAPCTQGCSSGAFMVFYTIMQQWCIYGIIYHYAPFLLRNPMVKFSGPNFMIPNQGPKIHHQF</sequence>
<proteinExistence type="predicted"/>
<evidence type="ECO:0000313" key="2">
    <source>
        <dbReference type="EMBL" id="MBW0533268.1"/>
    </source>
</evidence>
<reference evidence="2" key="1">
    <citation type="submission" date="2021-03" db="EMBL/GenBank/DDBJ databases">
        <title>Draft genome sequence of rust myrtle Austropuccinia psidii MF-1, a brazilian biotype.</title>
        <authorList>
            <person name="Quecine M.C."/>
            <person name="Pachon D.M.R."/>
            <person name="Bonatelli M.L."/>
            <person name="Correr F.H."/>
            <person name="Franceschini L.M."/>
            <person name="Leite T.F."/>
            <person name="Margarido G.R.A."/>
            <person name="Almeida C.A."/>
            <person name="Ferrarezi J.A."/>
            <person name="Labate C.A."/>
        </authorList>
    </citation>
    <scope>NUCLEOTIDE SEQUENCE</scope>
    <source>
        <strain evidence="2">MF-1</strain>
    </source>
</reference>
<dbReference type="AlphaFoldDB" id="A0A9Q3F423"/>
<evidence type="ECO:0000313" key="3">
    <source>
        <dbReference type="Proteomes" id="UP000765509"/>
    </source>
</evidence>
<dbReference type="Proteomes" id="UP000765509">
    <property type="component" value="Unassembled WGS sequence"/>
</dbReference>
<keyword evidence="3" id="KW-1185">Reference proteome</keyword>
<feature type="region of interest" description="Disordered" evidence="1">
    <location>
        <begin position="28"/>
        <end position="47"/>
    </location>
</feature>
<accession>A0A9Q3F423</accession>
<comment type="caution">
    <text evidence="2">The sequence shown here is derived from an EMBL/GenBank/DDBJ whole genome shotgun (WGS) entry which is preliminary data.</text>
</comment>
<evidence type="ECO:0000256" key="1">
    <source>
        <dbReference type="SAM" id="MobiDB-lite"/>
    </source>
</evidence>
<organism evidence="2 3">
    <name type="scientific">Austropuccinia psidii MF-1</name>
    <dbReference type="NCBI Taxonomy" id="1389203"/>
    <lineage>
        <taxon>Eukaryota</taxon>
        <taxon>Fungi</taxon>
        <taxon>Dikarya</taxon>
        <taxon>Basidiomycota</taxon>
        <taxon>Pucciniomycotina</taxon>
        <taxon>Pucciniomycetes</taxon>
        <taxon>Pucciniales</taxon>
        <taxon>Sphaerophragmiaceae</taxon>
        <taxon>Austropuccinia</taxon>
    </lineage>
</organism>
<dbReference type="EMBL" id="AVOT02038402">
    <property type="protein sequence ID" value="MBW0533268.1"/>
    <property type="molecule type" value="Genomic_DNA"/>
</dbReference>